<dbReference type="PANTHER" id="PTHR33841:SF1">
    <property type="entry name" value="DNA METHYLTRANSFERASE A"/>
    <property type="match status" value="1"/>
</dbReference>
<comment type="similarity">
    <text evidence="1">Belongs to the N(4)/N(6)-methyltransferase family.</text>
</comment>
<dbReference type="EC" id="2.1.1.72" evidence="2"/>
<reference evidence="7 8" key="1">
    <citation type="submission" date="2023-07" db="EMBL/GenBank/DDBJ databases">
        <title>Sorghum-associated microbial communities from plants grown in Nebraska, USA.</title>
        <authorList>
            <person name="Schachtman D."/>
        </authorList>
    </citation>
    <scope>NUCLEOTIDE SEQUENCE [LARGE SCALE GENOMIC DNA]</scope>
    <source>
        <strain evidence="7 8">4256</strain>
    </source>
</reference>
<dbReference type="PANTHER" id="PTHR33841">
    <property type="entry name" value="DNA METHYLTRANSFERASE YEEA-RELATED"/>
    <property type="match status" value="1"/>
</dbReference>
<evidence type="ECO:0000256" key="1">
    <source>
        <dbReference type="ARBA" id="ARBA00006594"/>
    </source>
</evidence>
<evidence type="ECO:0000256" key="5">
    <source>
        <dbReference type="ARBA" id="ARBA00047942"/>
    </source>
</evidence>
<dbReference type="PRINTS" id="PR00507">
    <property type="entry name" value="N12N6MTFRASE"/>
</dbReference>
<evidence type="ECO:0000313" key="7">
    <source>
        <dbReference type="EMBL" id="MDR7155754.1"/>
    </source>
</evidence>
<keyword evidence="4" id="KW-0808">Transferase</keyword>
<evidence type="ECO:0000259" key="6">
    <source>
        <dbReference type="Pfam" id="PF02384"/>
    </source>
</evidence>
<gene>
    <name evidence="7" type="ORF">J2W40_002590</name>
</gene>
<feature type="domain" description="DNA methylase adenine-specific" evidence="6">
    <location>
        <begin position="268"/>
        <end position="410"/>
    </location>
</feature>
<organism evidence="7 8">
    <name type="scientific">Sphingobium xenophagum</name>
    <dbReference type="NCBI Taxonomy" id="121428"/>
    <lineage>
        <taxon>Bacteria</taxon>
        <taxon>Pseudomonadati</taxon>
        <taxon>Pseudomonadota</taxon>
        <taxon>Alphaproteobacteria</taxon>
        <taxon>Sphingomonadales</taxon>
        <taxon>Sphingomonadaceae</taxon>
        <taxon>Sphingobium</taxon>
    </lineage>
</organism>
<evidence type="ECO:0000256" key="4">
    <source>
        <dbReference type="ARBA" id="ARBA00022679"/>
    </source>
</evidence>
<dbReference type="InterPro" id="IPR003356">
    <property type="entry name" value="DNA_methylase_A-5"/>
</dbReference>
<keyword evidence="8" id="KW-1185">Reference proteome</keyword>
<dbReference type="Gene3D" id="3.40.50.150">
    <property type="entry name" value="Vaccinia Virus protein VP39"/>
    <property type="match status" value="1"/>
</dbReference>
<dbReference type="Proteomes" id="UP001267638">
    <property type="component" value="Unassembled WGS sequence"/>
</dbReference>
<dbReference type="InterPro" id="IPR029063">
    <property type="entry name" value="SAM-dependent_MTases_sf"/>
</dbReference>
<dbReference type="InterPro" id="IPR050953">
    <property type="entry name" value="N4_N6_ade-DNA_methylase"/>
</dbReference>
<protein>
    <recommendedName>
        <fullName evidence="2">site-specific DNA-methyltransferase (adenine-specific)</fullName>
        <ecNumber evidence="2">2.1.1.72</ecNumber>
    </recommendedName>
</protein>
<name>A0ABU1X3B1_SPHXE</name>
<dbReference type="RefSeq" id="WP_310225341.1">
    <property type="nucleotide sequence ID" value="NZ_JAVDWV010000011.1"/>
</dbReference>
<dbReference type="Pfam" id="PF02384">
    <property type="entry name" value="N6_Mtase"/>
    <property type="match status" value="1"/>
</dbReference>
<keyword evidence="3" id="KW-0489">Methyltransferase</keyword>
<comment type="caution">
    <text evidence="7">The sequence shown here is derived from an EMBL/GenBank/DDBJ whole genome shotgun (WGS) entry which is preliminary data.</text>
</comment>
<proteinExistence type="inferred from homology"/>
<comment type="catalytic activity">
    <reaction evidence="5">
        <text>a 2'-deoxyadenosine in DNA + S-adenosyl-L-methionine = an N(6)-methyl-2'-deoxyadenosine in DNA + S-adenosyl-L-homocysteine + H(+)</text>
        <dbReference type="Rhea" id="RHEA:15197"/>
        <dbReference type="Rhea" id="RHEA-COMP:12418"/>
        <dbReference type="Rhea" id="RHEA-COMP:12419"/>
        <dbReference type="ChEBI" id="CHEBI:15378"/>
        <dbReference type="ChEBI" id="CHEBI:57856"/>
        <dbReference type="ChEBI" id="CHEBI:59789"/>
        <dbReference type="ChEBI" id="CHEBI:90615"/>
        <dbReference type="ChEBI" id="CHEBI:90616"/>
        <dbReference type="EC" id="2.1.1.72"/>
    </reaction>
</comment>
<accession>A0ABU1X3B1</accession>
<dbReference type="SUPFAM" id="SSF53335">
    <property type="entry name" value="S-adenosyl-L-methionine-dependent methyltransferases"/>
    <property type="match status" value="1"/>
</dbReference>
<dbReference type="EMBL" id="JAVDWV010000011">
    <property type="protein sequence ID" value="MDR7155754.1"/>
    <property type="molecule type" value="Genomic_DNA"/>
</dbReference>
<evidence type="ECO:0000256" key="3">
    <source>
        <dbReference type="ARBA" id="ARBA00022603"/>
    </source>
</evidence>
<evidence type="ECO:0000256" key="2">
    <source>
        <dbReference type="ARBA" id="ARBA00011900"/>
    </source>
</evidence>
<sequence>MIPVEIFAKAAEATGYRREALLRDYAFADVLAADGGTRSVPFAAFTQTPPSYRSAALAVVEKGTESDIETVQAYRSLGAPLLFVIAGENVSVWQVRAGGAPRRLDQVKLADVPALFERNRADWQPDVIHRAKSIGSIDRAYQRDFVDLGLLSAVEGEIHVKLDQLLIDTMQAANHLAGDALNDPRQLFRIVFRLLAAKVLQDRQHTYAASWDPDDLLSVLRAIESFYSLPAVLAGRSATELAAYAAAWAILRQGISFSNISSEDLAFVYENTFVTPETRRQLGTHSTPRQLAEYAVSRLELHRFAPETLSIYEPFAGAGVFLVSALRHLRDLLPGEWSDRERHQFLVQHLAGDEYDPFACEVATLSLILADYPNQNGWHILERDLFADGVLSERMRGQAVILCNPPFEAFNHADRDAYALARQTYSKPVAVLDAALAARPQALAFVLPRPIIQDRQFAEQRRQVEALYGSVELVELPDRIFGAAVTESALLIARDLRPEQANTITLLSTEVADRDRLAFLKTGKVTVQRALERVVCNPPQGDLWIPPLHTLWAHLAHNPTLGERLEVHRGIEWNYAQGQAWSRDELQGYRRGFATARNLKQYVLPQSVWLDCRPETLRGNAINHPWADPKLMANAGRLSRGPWRIGATPDRSGLIGSQQWFGMWPRGCANDDDLVALAAIINGPVANAYLAVHSPAKGIRISAVNAIPMPASLPDIAEMITDYRQLLTGVDLLSDRDSRLCELLVEIDARVLAAYDLPPKLERDLLDYFGSAERPVAHDWSNWNLLYPTPGLTLAERLSGRFQPGRKWIGELFKPLPPTEAELLRIYGV</sequence>
<evidence type="ECO:0000313" key="8">
    <source>
        <dbReference type="Proteomes" id="UP001267638"/>
    </source>
</evidence>